<name>A0A6H5IB54_9HYME</name>
<feature type="domain" description="C2H2-type" evidence="9">
    <location>
        <begin position="457"/>
        <end position="485"/>
    </location>
</feature>
<organism evidence="10 11">
    <name type="scientific">Trichogramma brassicae</name>
    <dbReference type="NCBI Taxonomy" id="86971"/>
    <lineage>
        <taxon>Eukaryota</taxon>
        <taxon>Metazoa</taxon>
        <taxon>Ecdysozoa</taxon>
        <taxon>Arthropoda</taxon>
        <taxon>Hexapoda</taxon>
        <taxon>Insecta</taxon>
        <taxon>Pterygota</taxon>
        <taxon>Neoptera</taxon>
        <taxon>Endopterygota</taxon>
        <taxon>Hymenoptera</taxon>
        <taxon>Apocrita</taxon>
        <taxon>Proctotrupomorpha</taxon>
        <taxon>Chalcidoidea</taxon>
        <taxon>Trichogrammatidae</taxon>
        <taxon>Trichogramma</taxon>
    </lineage>
</organism>
<evidence type="ECO:0000313" key="10">
    <source>
        <dbReference type="EMBL" id="CAB0035223.1"/>
    </source>
</evidence>
<feature type="domain" description="C2H2-type" evidence="9">
    <location>
        <begin position="370"/>
        <end position="398"/>
    </location>
</feature>
<dbReference type="InterPro" id="IPR036236">
    <property type="entry name" value="Znf_C2H2_sf"/>
</dbReference>
<keyword evidence="2" id="KW-0479">Metal-binding</keyword>
<reference evidence="10 11" key="1">
    <citation type="submission" date="2020-02" db="EMBL/GenBank/DDBJ databases">
        <authorList>
            <person name="Ferguson B K."/>
        </authorList>
    </citation>
    <scope>NUCLEOTIDE SEQUENCE [LARGE SCALE GENOMIC DNA]</scope>
</reference>
<dbReference type="SUPFAM" id="SSF57667">
    <property type="entry name" value="beta-beta-alpha zinc fingers"/>
    <property type="match status" value="3"/>
</dbReference>
<keyword evidence="5" id="KW-0862">Zinc</keyword>
<dbReference type="SMART" id="SM00355">
    <property type="entry name" value="ZnF_C2H2"/>
    <property type="match status" value="5"/>
</dbReference>
<evidence type="ECO:0000256" key="4">
    <source>
        <dbReference type="ARBA" id="ARBA00022771"/>
    </source>
</evidence>
<feature type="domain" description="C2H2-type" evidence="9">
    <location>
        <begin position="399"/>
        <end position="427"/>
    </location>
</feature>
<evidence type="ECO:0000256" key="7">
    <source>
        <dbReference type="PROSITE-ProRule" id="PRU00042"/>
    </source>
</evidence>
<dbReference type="GO" id="GO:0000981">
    <property type="term" value="F:DNA-binding transcription factor activity, RNA polymerase II-specific"/>
    <property type="evidence" value="ECO:0007669"/>
    <property type="project" value="TreeGrafter"/>
</dbReference>
<dbReference type="PROSITE" id="PS50157">
    <property type="entry name" value="ZINC_FINGER_C2H2_2"/>
    <property type="match status" value="5"/>
</dbReference>
<protein>
    <recommendedName>
        <fullName evidence="9">C2H2-type domain-containing protein</fullName>
    </recommendedName>
</protein>
<dbReference type="GO" id="GO:0005634">
    <property type="term" value="C:nucleus"/>
    <property type="evidence" value="ECO:0007669"/>
    <property type="project" value="UniProtKB-SubCell"/>
</dbReference>
<dbReference type="PROSITE" id="PS00028">
    <property type="entry name" value="ZINC_FINGER_C2H2_1"/>
    <property type="match status" value="5"/>
</dbReference>
<evidence type="ECO:0000256" key="3">
    <source>
        <dbReference type="ARBA" id="ARBA00022737"/>
    </source>
</evidence>
<sequence>MASCHIQNFLDKLQVWLQNWRIKVNGAKSSHITFTLRKNNCPQVSIYGNPIPQSDQVKYLGMHLDRRLTWKVHIWTKRKQLGLKLRKFYWLLGRKSPLTIENKVLLYKTILRPVWTYGIQLWGAAATSNLNIIERYQAKVLRSMVNAPWFVPNEIIRNDLNIPPVRVEISNLFAKYKIRLRQHINPLALELPTWPAASRLRRRKLPQELMQPNEARHAVHTRSTALNFASARSTSAQQCAGEKQLSSSIELSHSGEDSSVAPAATTIMTKTTTTTITRWRCDTMLRLRETRSCLYNRRGEFVGYIDSRDPLENLKILRKSSLRLEEVRSICSAASQRVCRAPKAIGCDHRCHVRAAQQHQLTKHDGRKDFECDKCEKKFGLRWSWLMHIKTVHQNCKDYACDKCEKKFGRKSILSLHQRTVHEGRQDFACDICQKKFGQKMQLLNHQKAVHEGRKDYACDNCEKKFGRKQQLLSHQKVVHEGRKDLACDKCGQTFGQQFVLNRHHKIVHEGRKDYTCNRSSSKCHVTVVRSSKKIQVRMMKSSDLVTNFSMSSSTKSSEEEFELIRSASPREDRIGPREQQGETKERGKNYQKKKKKLSYIIAGLARKIRATRPDV</sequence>
<keyword evidence="11" id="KW-1185">Reference proteome</keyword>
<dbReference type="GO" id="GO:0000978">
    <property type="term" value="F:RNA polymerase II cis-regulatory region sequence-specific DNA binding"/>
    <property type="evidence" value="ECO:0007669"/>
    <property type="project" value="TreeGrafter"/>
</dbReference>
<feature type="compositionally biased region" description="Basic and acidic residues" evidence="8">
    <location>
        <begin position="569"/>
        <end position="589"/>
    </location>
</feature>
<dbReference type="EMBL" id="CADCXV010000776">
    <property type="protein sequence ID" value="CAB0035223.1"/>
    <property type="molecule type" value="Genomic_DNA"/>
</dbReference>
<keyword evidence="4 7" id="KW-0863">Zinc-finger</keyword>
<accession>A0A6H5IB54</accession>
<feature type="domain" description="C2H2-type" evidence="9">
    <location>
        <begin position="428"/>
        <end position="456"/>
    </location>
</feature>
<feature type="region of interest" description="Disordered" evidence="8">
    <location>
        <begin position="557"/>
        <end position="596"/>
    </location>
</feature>
<gene>
    <name evidence="10" type="ORF">TBRA_LOCUS7121</name>
</gene>
<proteinExistence type="predicted"/>
<evidence type="ECO:0000256" key="6">
    <source>
        <dbReference type="ARBA" id="ARBA00023242"/>
    </source>
</evidence>
<keyword evidence="3" id="KW-0677">Repeat</keyword>
<dbReference type="GO" id="GO:0008270">
    <property type="term" value="F:zinc ion binding"/>
    <property type="evidence" value="ECO:0007669"/>
    <property type="project" value="UniProtKB-KW"/>
</dbReference>
<dbReference type="OrthoDB" id="7685779at2759"/>
<comment type="subcellular location">
    <subcellularLocation>
        <location evidence="1">Nucleus</location>
    </subcellularLocation>
</comment>
<dbReference type="PANTHER" id="PTHR23226:SF366">
    <property type="entry name" value="ZINC FINGER PROTEIN ZFP2"/>
    <property type="match status" value="1"/>
</dbReference>
<keyword evidence="6" id="KW-0539">Nucleus</keyword>
<dbReference type="Gene3D" id="3.30.160.60">
    <property type="entry name" value="Classic Zinc Finger"/>
    <property type="match status" value="5"/>
</dbReference>
<evidence type="ECO:0000313" key="11">
    <source>
        <dbReference type="Proteomes" id="UP000479190"/>
    </source>
</evidence>
<evidence type="ECO:0000256" key="5">
    <source>
        <dbReference type="ARBA" id="ARBA00022833"/>
    </source>
</evidence>
<feature type="domain" description="C2H2-type" evidence="9">
    <location>
        <begin position="486"/>
        <end position="514"/>
    </location>
</feature>
<evidence type="ECO:0000256" key="2">
    <source>
        <dbReference type="ARBA" id="ARBA00022723"/>
    </source>
</evidence>
<dbReference type="Pfam" id="PF00096">
    <property type="entry name" value="zf-C2H2"/>
    <property type="match status" value="3"/>
</dbReference>
<dbReference type="PANTHER" id="PTHR23226">
    <property type="entry name" value="ZINC FINGER AND SCAN DOMAIN-CONTAINING"/>
    <property type="match status" value="1"/>
</dbReference>
<dbReference type="Proteomes" id="UP000479190">
    <property type="component" value="Unassembled WGS sequence"/>
</dbReference>
<evidence type="ECO:0000256" key="8">
    <source>
        <dbReference type="SAM" id="MobiDB-lite"/>
    </source>
</evidence>
<evidence type="ECO:0000256" key="1">
    <source>
        <dbReference type="ARBA" id="ARBA00004123"/>
    </source>
</evidence>
<dbReference type="AlphaFoldDB" id="A0A6H5IB54"/>
<dbReference type="InterPro" id="IPR013087">
    <property type="entry name" value="Znf_C2H2_type"/>
</dbReference>
<evidence type="ECO:0000259" key="9">
    <source>
        <dbReference type="PROSITE" id="PS50157"/>
    </source>
</evidence>